<sequence>MGQACLPVQKGVPLHPHQDNQHLSHQNHLHCRT</sequence>
<reference evidence="2" key="2">
    <citation type="journal article" date="2015" name="Data Brief">
        <title>Shoot transcriptome of the giant reed, Arundo donax.</title>
        <authorList>
            <person name="Barrero R.A."/>
            <person name="Guerrero F.D."/>
            <person name="Moolhuijzen P."/>
            <person name="Goolsby J.A."/>
            <person name="Tidwell J."/>
            <person name="Bellgard S.E."/>
            <person name="Bellgard M.I."/>
        </authorList>
    </citation>
    <scope>NUCLEOTIDE SEQUENCE</scope>
    <source>
        <tissue evidence="2">Shoot tissue taken approximately 20 cm above the soil surface</tissue>
    </source>
</reference>
<name>A0A0A9FZ95_ARUDO</name>
<evidence type="ECO:0000256" key="1">
    <source>
        <dbReference type="SAM" id="MobiDB-lite"/>
    </source>
</evidence>
<evidence type="ECO:0000313" key="2">
    <source>
        <dbReference type="EMBL" id="JAE18155.1"/>
    </source>
</evidence>
<reference evidence="2" key="1">
    <citation type="submission" date="2014-09" db="EMBL/GenBank/DDBJ databases">
        <authorList>
            <person name="Magalhaes I.L.F."/>
            <person name="Oliveira U."/>
            <person name="Santos F.R."/>
            <person name="Vidigal T.H.D.A."/>
            <person name="Brescovit A.D."/>
            <person name="Santos A.J."/>
        </authorList>
    </citation>
    <scope>NUCLEOTIDE SEQUENCE</scope>
    <source>
        <tissue evidence="2">Shoot tissue taken approximately 20 cm above the soil surface</tissue>
    </source>
</reference>
<organism evidence="2">
    <name type="scientific">Arundo donax</name>
    <name type="common">Giant reed</name>
    <name type="synonym">Donax arundinaceus</name>
    <dbReference type="NCBI Taxonomy" id="35708"/>
    <lineage>
        <taxon>Eukaryota</taxon>
        <taxon>Viridiplantae</taxon>
        <taxon>Streptophyta</taxon>
        <taxon>Embryophyta</taxon>
        <taxon>Tracheophyta</taxon>
        <taxon>Spermatophyta</taxon>
        <taxon>Magnoliopsida</taxon>
        <taxon>Liliopsida</taxon>
        <taxon>Poales</taxon>
        <taxon>Poaceae</taxon>
        <taxon>PACMAD clade</taxon>
        <taxon>Arundinoideae</taxon>
        <taxon>Arundineae</taxon>
        <taxon>Arundo</taxon>
    </lineage>
</organism>
<dbReference type="AlphaFoldDB" id="A0A0A9FZ95"/>
<feature type="region of interest" description="Disordered" evidence="1">
    <location>
        <begin position="1"/>
        <end position="33"/>
    </location>
</feature>
<dbReference type="EMBL" id="GBRH01179741">
    <property type="protein sequence ID" value="JAE18155.1"/>
    <property type="molecule type" value="Transcribed_RNA"/>
</dbReference>
<accession>A0A0A9FZ95</accession>
<protein>
    <submittedName>
        <fullName evidence="2">Uncharacterized protein</fullName>
    </submittedName>
</protein>
<proteinExistence type="predicted"/>